<dbReference type="EMBL" id="JMSN01000149">
    <property type="protein sequence ID" value="KDN37118.1"/>
    <property type="molecule type" value="Genomic_DNA"/>
</dbReference>
<keyword evidence="3" id="KW-1185">Reference proteome</keyword>
<dbReference type="GeneID" id="25267483"/>
<evidence type="ECO:0000313" key="3">
    <source>
        <dbReference type="Proteomes" id="UP000027361"/>
    </source>
</evidence>
<name>A0A066V9Z1_TILAU</name>
<dbReference type="AlphaFoldDB" id="A0A066V9Z1"/>
<comment type="caution">
    <text evidence="2">The sequence shown here is derived from an EMBL/GenBank/DDBJ whole genome shotgun (WGS) entry which is preliminary data.</text>
</comment>
<sequence>MYIITTSLPGACCLVGLPLAPPACFIESGLTTAARKLELGRAVTKGSSLRQKLKRSHRLSQSERQRERRNRRQSTTRVSLGLPTRQHELEVIAIYLSTRLNPTNKVAMFWEHGCSFRCCYIHLISFAAVASGSLRQFTAGAQSADLRCVTFLIIMYE</sequence>
<dbReference type="RefSeq" id="XP_013240249.1">
    <property type="nucleotide sequence ID" value="XM_013384795.1"/>
</dbReference>
<dbReference type="Proteomes" id="UP000027361">
    <property type="component" value="Unassembled WGS sequence"/>
</dbReference>
<dbReference type="HOGENOM" id="CLU_1679182_0_0_1"/>
<proteinExistence type="predicted"/>
<accession>A0A066V9Z1</accession>
<feature type="region of interest" description="Disordered" evidence="1">
    <location>
        <begin position="48"/>
        <end position="77"/>
    </location>
</feature>
<evidence type="ECO:0000256" key="1">
    <source>
        <dbReference type="SAM" id="MobiDB-lite"/>
    </source>
</evidence>
<evidence type="ECO:0000313" key="2">
    <source>
        <dbReference type="EMBL" id="KDN37118.1"/>
    </source>
</evidence>
<reference evidence="2 3" key="1">
    <citation type="submission" date="2014-05" db="EMBL/GenBank/DDBJ databases">
        <title>Draft genome sequence of a rare smut relative, Tilletiaria anomala UBC 951.</title>
        <authorList>
            <consortium name="DOE Joint Genome Institute"/>
            <person name="Toome M."/>
            <person name="Kuo A."/>
            <person name="Henrissat B."/>
            <person name="Lipzen A."/>
            <person name="Tritt A."/>
            <person name="Yoshinaga Y."/>
            <person name="Zane M."/>
            <person name="Barry K."/>
            <person name="Grigoriev I.V."/>
            <person name="Spatafora J.W."/>
            <person name="Aimea M.C."/>
        </authorList>
    </citation>
    <scope>NUCLEOTIDE SEQUENCE [LARGE SCALE GENOMIC DNA]</scope>
    <source>
        <strain evidence="2 3">UBC 951</strain>
    </source>
</reference>
<dbReference type="InParanoid" id="A0A066V9Z1"/>
<gene>
    <name evidence="2" type="ORF">K437DRAFT_43848</name>
</gene>
<protein>
    <submittedName>
        <fullName evidence="2">Uncharacterized protein</fullName>
    </submittedName>
</protein>
<organism evidence="2 3">
    <name type="scientific">Tilletiaria anomala (strain ATCC 24038 / CBS 436.72 / UBC 951)</name>
    <dbReference type="NCBI Taxonomy" id="1037660"/>
    <lineage>
        <taxon>Eukaryota</taxon>
        <taxon>Fungi</taxon>
        <taxon>Dikarya</taxon>
        <taxon>Basidiomycota</taxon>
        <taxon>Ustilaginomycotina</taxon>
        <taxon>Exobasidiomycetes</taxon>
        <taxon>Georgefischeriales</taxon>
        <taxon>Tilletiariaceae</taxon>
        <taxon>Tilletiaria</taxon>
    </lineage>
</organism>